<dbReference type="Pfam" id="PF10618">
    <property type="entry name" value="Tail_tube"/>
    <property type="match status" value="1"/>
</dbReference>
<dbReference type="OrthoDB" id="5463544at2"/>
<comment type="caution">
    <text evidence="1">The sequence shown here is derived from an EMBL/GenBank/DDBJ whole genome shotgun (WGS) entry which is preliminary data.</text>
</comment>
<dbReference type="AlphaFoldDB" id="A0A1B6W069"/>
<keyword evidence="2" id="KW-1185">Reference proteome</keyword>
<dbReference type="Proteomes" id="UP000077726">
    <property type="component" value="Unassembled WGS sequence"/>
</dbReference>
<dbReference type="EMBL" id="LXSQ01000009">
    <property type="protein sequence ID" value="OAM43895.1"/>
    <property type="molecule type" value="Genomic_DNA"/>
</dbReference>
<proteinExistence type="predicted"/>
<dbReference type="InterPro" id="IPR019596">
    <property type="entry name" value="Phage_Mu_GpM_tail_tub"/>
</dbReference>
<organism evidence="1 2">
    <name type="scientific">Eikenella halliae</name>
    <dbReference type="NCBI Taxonomy" id="1795832"/>
    <lineage>
        <taxon>Bacteria</taxon>
        <taxon>Pseudomonadati</taxon>
        <taxon>Pseudomonadota</taxon>
        <taxon>Betaproteobacteria</taxon>
        <taxon>Neisseriales</taxon>
        <taxon>Neisseriaceae</taxon>
        <taxon>Eikenella</taxon>
    </lineage>
</organism>
<dbReference type="RefSeq" id="WP_049258259.1">
    <property type="nucleotide sequence ID" value="NZ_LXSQ01000009.1"/>
</dbReference>
<protein>
    <submittedName>
        <fullName evidence="1">Phage tail protein</fullName>
    </submittedName>
</protein>
<accession>A0A1B6W069</accession>
<sequence length="122" mass="13212">MAKSNRRAGVIFFKVNGNQLDAKGNFTYNLGKGKREAIIGADGVHGYKETPQTPFIEGEITDRPDLKLADLTSIDNATVTLQLASGKTVVLSDAWYAGEGTGNTEEANIGVRFESKYEAQEI</sequence>
<name>A0A1B6W069_9NEIS</name>
<dbReference type="STRING" id="1795832.A7Q00_03665"/>
<evidence type="ECO:0000313" key="1">
    <source>
        <dbReference type="EMBL" id="OAM43895.1"/>
    </source>
</evidence>
<evidence type="ECO:0000313" key="2">
    <source>
        <dbReference type="Proteomes" id="UP000077726"/>
    </source>
</evidence>
<reference evidence="2" key="1">
    <citation type="submission" date="2016-05" db="EMBL/GenBank/DDBJ databases">
        <title>Draft genome of Corynebacterium afermentans subsp. afermentans LCDC 88199T.</title>
        <authorList>
            <person name="Bernier A.-M."/>
            <person name="Bernard K."/>
        </authorList>
    </citation>
    <scope>NUCLEOTIDE SEQUENCE [LARGE SCALE GENOMIC DNA]</scope>
    <source>
        <strain evidence="2">NML130454</strain>
    </source>
</reference>
<gene>
    <name evidence="1" type="ORF">A7Q00_03665</name>
</gene>